<dbReference type="PROSITE" id="PS51747">
    <property type="entry name" value="CYT_DCMP_DEAMINASES_2"/>
    <property type="match status" value="1"/>
</dbReference>
<sequence>MSPHLDIDGLSAEDVPHLEHAIRLAFAARERGDHPFGAVLVTPDGTVVEGLNSVETDRDPTGHAETNLVRNASRALSPEIVAASTLYTSTEPCAMCSGAIYWAVIPRVVYALGSDELDRIVHENDGEQELALPSREVFSRGGRATLVVGPVPLPGAAEVHAEFWDRRSS</sequence>
<dbReference type="InterPro" id="IPR016193">
    <property type="entry name" value="Cytidine_deaminase-like"/>
</dbReference>
<comment type="caution">
    <text evidence="4">The sequence shown here is derived from an EMBL/GenBank/DDBJ whole genome shotgun (WGS) entry which is preliminary data.</text>
</comment>
<dbReference type="InterPro" id="IPR002125">
    <property type="entry name" value="CMP_dCMP_dom"/>
</dbReference>
<dbReference type="EMBL" id="BAAAPK010000001">
    <property type="protein sequence ID" value="GAA1663415.1"/>
    <property type="molecule type" value="Genomic_DNA"/>
</dbReference>
<evidence type="ECO:0000256" key="2">
    <source>
        <dbReference type="ARBA" id="ARBA00022833"/>
    </source>
</evidence>
<reference evidence="5" key="1">
    <citation type="journal article" date="2019" name="Int. J. Syst. Evol. Microbiol.">
        <title>The Global Catalogue of Microorganisms (GCM) 10K type strain sequencing project: providing services to taxonomists for standard genome sequencing and annotation.</title>
        <authorList>
            <consortium name="The Broad Institute Genomics Platform"/>
            <consortium name="The Broad Institute Genome Sequencing Center for Infectious Disease"/>
            <person name="Wu L."/>
            <person name="Ma J."/>
        </authorList>
    </citation>
    <scope>NUCLEOTIDE SEQUENCE [LARGE SCALE GENOMIC DNA]</scope>
    <source>
        <strain evidence="5">JCM 15575</strain>
    </source>
</reference>
<dbReference type="SUPFAM" id="SSF53927">
    <property type="entry name" value="Cytidine deaminase-like"/>
    <property type="match status" value="1"/>
</dbReference>
<dbReference type="RefSeq" id="WP_344051152.1">
    <property type="nucleotide sequence ID" value="NZ_BAAAPK010000001.1"/>
</dbReference>
<dbReference type="Pfam" id="PF00383">
    <property type="entry name" value="dCMP_cyt_deam_1"/>
    <property type="match status" value="1"/>
</dbReference>
<organism evidence="4 5">
    <name type="scientific">Microbacterium lacus</name>
    <dbReference type="NCBI Taxonomy" id="415217"/>
    <lineage>
        <taxon>Bacteria</taxon>
        <taxon>Bacillati</taxon>
        <taxon>Actinomycetota</taxon>
        <taxon>Actinomycetes</taxon>
        <taxon>Micrococcales</taxon>
        <taxon>Microbacteriaceae</taxon>
        <taxon>Microbacterium</taxon>
    </lineage>
</organism>
<dbReference type="PANTHER" id="PTHR11079:SF179">
    <property type="entry name" value="TRNA(ADENINE(34)) DEAMINASE, CHLOROPLASTIC"/>
    <property type="match status" value="1"/>
</dbReference>
<dbReference type="Proteomes" id="UP001500596">
    <property type="component" value="Unassembled WGS sequence"/>
</dbReference>
<dbReference type="PROSITE" id="PS00903">
    <property type="entry name" value="CYT_DCMP_DEAMINASES_1"/>
    <property type="match status" value="1"/>
</dbReference>
<accession>A0ABP4S3Z1</accession>
<evidence type="ECO:0000313" key="5">
    <source>
        <dbReference type="Proteomes" id="UP001500596"/>
    </source>
</evidence>
<name>A0ABP4S3Z1_9MICO</name>
<dbReference type="InterPro" id="IPR016192">
    <property type="entry name" value="APOBEC/CMP_deaminase_Zn-bd"/>
</dbReference>
<keyword evidence="5" id="KW-1185">Reference proteome</keyword>
<feature type="domain" description="CMP/dCMP-type deaminase" evidence="3">
    <location>
        <begin position="12"/>
        <end position="128"/>
    </location>
</feature>
<gene>
    <name evidence="4" type="ORF">GCM10009807_04390</name>
</gene>
<dbReference type="CDD" id="cd01285">
    <property type="entry name" value="nucleoside_deaminase"/>
    <property type="match status" value="1"/>
</dbReference>
<dbReference type="Gene3D" id="3.40.140.10">
    <property type="entry name" value="Cytidine Deaminase, domain 2"/>
    <property type="match status" value="1"/>
</dbReference>
<keyword evidence="1" id="KW-0479">Metal-binding</keyword>
<evidence type="ECO:0000256" key="1">
    <source>
        <dbReference type="ARBA" id="ARBA00022723"/>
    </source>
</evidence>
<protein>
    <submittedName>
        <fullName evidence="4">Nucleoside deaminase</fullName>
    </submittedName>
</protein>
<dbReference type="PANTHER" id="PTHR11079">
    <property type="entry name" value="CYTOSINE DEAMINASE FAMILY MEMBER"/>
    <property type="match status" value="1"/>
</dbReference>
<evidence type="ECO:0000313" key="4">
    <source>
        <dbReference type="EMBL" id="GAA1663415.1"/>
    </source>
</evidence>
<evidence type="ECO:0000259" key="3">
    <source>
        <dbReference type="PROSITE" id="PS51747"/>
    </source>
</evidence>
<proteinExistence type="predicted"/>
<keyword evidence="2" id="KW-0862">Zinc</keyword>